<dbReference type="Proteomes" id="UP000663305">
    <property type="component" value="Chromosome"/>
</dbReference>
<protein>
    <submittedName>
        <fullName evidence="1">ABC-type sugar transport system, periplasmic component</fullName>
    </submittedName>
</protein>
<dbReference type="SUPFAM" id="SSF53850">
    <property type="entry name" value="Periplasmic binding protein-like II"/>
    <property type="match status" value="1"/>
</dbReference>
<dbReference type="PANTHER" id="PTHR43649">
    <property type="entry name" value="ARABINOSE-BINDING PROTEIN-RELATED"/>
    <property type="match status" value="1"/>
</dbReference>
<sequence>MPGDLSGSGTNRIVNRRNVLRGLGAATTISLAGCAGGDDSSDGPNGSSDGDVEIDYWMYFGAQEGEEMQTLVDEFNQKDNGITVNAQSVPFPQFLDKLFSAVKSENAPHIASYYGSYGQHLKRVCHPIDEYLSSGTKNEYFDAAWNSLQVEDSTYALPIDIHGKALYTNNDVLEKAGVDPTGDFNQSWEAFKQTAETIKSETNARPFSMLNWKNGQAAFRAFIIAHSQAGGKLFEGEPGNYDVAFDNDRGVETAQLMYDVTGDLGWDHSQLQSKSARVEDFVADELAMFIAGTWSTNNFENENGKIPEDLNFQFHKPFYFPGDGEDVAWAESNSLYFPRNPNHTDAERQAAVEFAEYATQNNTLWAEAGGHLPAATSVANSDKVQSLNLWTEQKTISTMYEMVENGQIQYQPKTSIHLNAPRYWGTLMDMYLHSVEPEQAMTMIADEVQSALDRS</sequence>
<evidence type="ECO:0000313" key="1">
    <source>
        <dbReference type="EMBL" id="QSG13200.1"/>
    </source>
</evidence>
<proteinExistence type="predicted"/>
<name>A0A897NFJ4_9EURY</name>
<dbReference type="InterPro" id="IPR006059">
    <property type="entry name" value="SBP"/>
</dbReference>
<dbReference type="Pfam" id="PF13416">
    <property type="entry name" value="SBP_bac_8"/>
    <property type="match status" value="1"/>
</dbReference>
<reference evidence="1" key="1">
    <citation type="submission" date="2020-11" db="EMBL/GenBank/DDBJ databases">
        <title>Carbohydrate-dependent, anaerobic sulfur respiration: A novel catabolism in halophilic archaea.</title>
        <authorList>
            <person name="Sorokin D.Y."/>
            <person name="Messina E."/>
            <person name="Smedile F."/>
            <person name="La Cono V."/>
            <person name="Hallsworth J.E."/>
            <person name="Yakimov M.M."/>
        </authorList>
    </citation>
    <scope>NUCLEOTIDE SEQUENCE</scope>
    <source>
        <strain evidence="1">HSR-Bgl</strain>
    </source>
</reference>
<dbReference type="Gene3D" id="3.40.190.10">
    <property type="entry name" value="Periplasmic binding protein-like II"/>
    <property type="match status" value="1"/>
</dbReference>
<dbReference type="InterPro" id="IPR050490">
    <property type="entry name" value="Bact_solute-bd_prot1"/>
</dbReference>
<evidence type="ECO:0000313" key="2">
    <source>
        <dbReference type="Proteomes" id="UP000663305"/>
    </source>
</evidence>
<dbReference type="EMBL" id="CP064789">
    <property type="protein sequence ID" value="QSG13200.1"/>
    <property type="molecule type" value="Genomic_DNA"/>
</dbReference>
<gene>
    <name evidence="1" type="primary">ugpB6</name>
    <name evidence="1" type="ORF">HSBGL_2806</name>
</gene>
<organism evidence="1 2">
    <name type="scientific">Halapricum desulfuricans</name>
    <dbReference type="NCBI Taxonomy" id="2841257"/>
    <lineage>
        <taxon>Archaea</taxon>
        <taxon>Methanobacteriati</taxon>
        <taxon>Methanobacteriota</taxon>
        <taxon>Stenosarchaea group</taxon>
        <taxon>Halobacteria</taxon>
        <taxon>Halobacteriales</taxon>
        <taxon>Haloarculaceae</taxon>
        <taxon>Halapricum</taxon>
    </lineage>
</organism>
<accession>A0A897NFJ4</accession>
<keyword evidence="1" id="KW-0762">Sugar transport</keyword>
<dbReference type="AlphaFoldDB" id="A0A897NFJ4"/>
<dbReference type="PANTHER" id="PTHR43649:SF12">
    <property type="entry name" value="DIACETYLCHITOBIOSE BINDING PROTEIN DASA"/>
    <property type="match status" value="1"/>
</dbReference>
<keyword evidence="1" id="KW-0813">Transport</keyword>